<dbReference type="GeneID" id="73471400"/>
<dbReference type="PROSITE" id="PS50089">
    <property type="entry name" value="ZF_RING_2"/>
    <property type="match status" value="1"/>
</dbReference>
<dbReference type="RefSeq" id="XP_049262113.1">
    <property type="nucleotide sequence ID" value="XM_049408577.1"/>
</dbReference>
<keyword evidence="1" id="KW-0479">Metal-binding</keyword>
<evidence type="ECO:0000256" key="2">
    <source>
        <dbReference type="ARBA" id="ARBA00022771"/>
    </source>
</evidence>
<feature type="domain" description="RING-type" evidence="5">
    <location>
        <begin position="36"/>
        <end position="74"/>
    </location>
</feature>
<proteinExistence type="predicted"/>
<dbReference type="Pfam" id="PF13923">
    <property type="entry name" value="zf-C3HC4_2"/>
    <property type="match status" value="1"/>
</dbReference>
<dbReference type="OrthoDB" id="6105938at2759"/>
<comment type="caution">
    <text evidence="6">The sequence shown here is derived from an EMBL/GenBank/DDBJ whole genome shotgun (WGS) entry which is preliminary data.</text>
</comment>
<dbReference type="AlphaFoldDB" id="A0A8J5UUU2"/>
<keyword evidence="2 4" id="KW-0863">Zinc-finger</keyword>
<dbReference type="Proteomes" id="UP000694255">
    <property type="component" value="Unassembled WGS sequence"/>
</dbReference>
<sequence>MCNQYSFFEHSNWDWDDIHPDLTIKLFYDLSFTIECSICTEVLCKPVTIRCGHSFCYNCISKWFRTELICPYCRTIVTNAPILNYTLNEIVDNFFEFLSDHTVDDEERRRLILSRRERFIAFDNALELNGLFGNLFIHLKD</sequence>
<protein>
    <submittedName>
        <fullName evidence="6">PSH1</fullName>
    </submittedName>
</protein>
<dbReference type="GO" id="GO:0008270">
    <property type="term" value="F:zinc ion binding"/>
    <property type="evidence" value="ECO:0007669"/>
    <property type="project" value="UniProtKB-KW"/>
</dbReference>
<accession>A0A8J5UUU2</accession>
<reference evidence="6 7" key="1">
    <citation type="journal article" date="2021" name="DNA Res.">
        <title>Genome analysis of Candida subhashii reveals its hybrid nature and dual mitochondrial genome conformations.</title>
        <authorList>
            <person name="Mixao V."/>
            <person name="Hegedusova E."/>
            <person name="Saus E."/>
            <person name="Pryszcz L.P."/>
            <person name="Cillingova A."/>
            <person name="Nosek J."/>
            <person name="Gabaldon T."/>
        </authorList>
    </citation>
    <scope>NUCLEOTIDE SEQUENCE [LARGE SCALE GENOMIC DNA]</scope>
    <source>
        <strain evidence="6 7">CBS 10753</strain>
    </source>
</reference>
<dbReference type="InterPro" id="IPR017907">
    <property type="entry name" value="Znf_RING_CS"/>
</dbReference>
<dbReference type="EMBL" id="JAGSYN010000191">
    <property type="protein sequence ID" value="KAG7661880.1"/>
    <property type="molecule type" value="Genomic_DNA"/>
</dbReference>
<dbReference type="InterPro" id="IPR001841">
    <property type="entry name" value="Znf_RING"/>
</dbReference>
<evidence type="ECO:0000313" key="7">
    <source>
        <dbReference type="Proteomes" id="UP000694255"/>
    </source>
</evidence>
<dbReference type="PANTHER" id="PTHR23327">
    <property type="entry name" value="RING FINGER PROTEIN 127"/>
    <property type="match status" value="1"/>
</dbReference>
<gene>
    <name evidence="6" type="ORF">J8A68_004600</name>
</gene>
<dbReference type="SMART" id="SM00184">
    <property type="entry name" value="RING"/>
    <property type="match status" value="1"/>
</dbReference>
<evidence type="ECO:0000256" key="3">
    <source>
        <dbReference type="ARBA" id="ARBA00022833"/>
    </source>
</evidence>
<keyword evidence="3" id="KW-0862">Zinc</keyword>
<name>A0A8J5UUU2_9ASCO</name>
<evidence type="ECO:0000256" key="1">
    <source>
        <dbReference type="ARBA" id="ARBA00022723"/>
    </source>
</evidence>
<keyword evidence="7" id="KW-1185">Reference proteome</keyword>
<evidence type="ECO:0000259" key="5">
    <source>
        <dbReference type="PROSITE" id="PS50089"/>
    </source>
</evidence>
<evidence type="ECO:0000313" key="6">
    <source>
        <dbReference type="EMBL" id="KAG7661880.1"/>
    </source>
</evidence>
<evidence type="ECO:0000256" key="4">
    <source>
        <dbReference type="PROSITE-ProRule" id="PRU00175"/>
    </source>
</evidence>
<organism evidence="6 7">
    <name type="scientific">[Candida] subhashii</name>
    <dbReference type="NCBI Taxonomy" id="561895"/>
    <lineage>
        <taxon>Eukaryota</taxon>
        <taxon>Fungi</taxon>
        <taxon>Dikarya</taxon>
        <taxon>Ascomycota</taxon>
        <taxon>Saccharomycotina</taxon>
        <taxon>Pichiomycetes</taxon>
        <taxon>Debaryomycetaceae</taxon>
        <taxon>Spathaspora</taxon>
    </lineage>
</organism>
<dbReference type="PROSITE" id="PS00518">
    <property type="entry name" value="ZF_RING_1"/>
    <property type="match status" value="1"/>
</dbReference>